<organism evidence="2 3">
    <name type="scientific">Thermoflexus hugenholtzii JAD2</name>
    <dbReference type="NCBI Taxonomy" id="877466"/>
    <lineage>
        <taxon>Bacteria</taxon>
        <taxon>Bacillati</taxon>
        <taxon>Chloroflexota</taxon>
        <taxon>Thermoflexia</taxon>
        <taxon>Thermoflexales</taxon>
        <taxon>Thermoflexaceae</taxon>
        <taxon>Thermoflexus</taxon>
    </lineage>
</organism>
<dbReference type="GO" id="GO:0016757">
    <property type="term" value="F:glycosyltransferase activity"/>
    <property type="evidence" value="ECO:0007669"/>
    <property type="project" value="InterPro"/>
</dbReference>
<dbReference type="Proteomes" id="UP000197025">
    <property type="component" value="Unassembled WGS sequence"/>
</dbReference>
<feature type="domain" description="Glycosyl transferase family 1" evidence="1">
    <location>
        <begin position="195"/>
        <end position="339"/>
    </location>
</feature>
<dbReference type="Gene3D" id="3.40.50.2000">
    <property type="entry name" value="Glycogen Phosphorylase B"/>
    <property type="match status" value="2"/>
</dbReference>
<gene>
    <name evidence="2" type="ORF">SAMN02746019_00010150</name>
</gene>
<protein>
    <submittedName>
        <fullName evidence="2">Glycosyltransferase involved in cell wall bisynthesis</fullName>
    </submittedName>
</protein>
<proteinExistence type="predicted"/>
<dbReference type="RefSeq" id="WP_088571428.1">
    <property type="nucleotide sequence ID" value="NZ_FYEK01000029.1"/>
</dbReference>
<accession>A0A212R4P6</accession>
<dbReference type="InterPro" id="IPR001296">
    <property type="entry name" value="Glyco_trans_1"/>
</dbReference>
<sequence>MRVALVHDWLNQMGGAEVVLEALKEIFPGAPIYTSIYDRHRMPARYREWEIRTTWLDALPFIHRHHQLYLPLYPMAFDALNLSDYDVVLSNKSGFCHGVVTGPSTVHVCYCLTPTRYVWGYEEYVARERLPRFLRGGLRPLIAALRLWDRLAADRVDLFIAISSEVARRIRKFYRRPSLLLHPPVEVSRFQPASQVEDYYLIVSRLVPYKRIDLAIQAFNRLGRPLVIVGDGRDRPRLEAMAGPTVTFRGRVSDAELAELYARCRAFIFPGVEDFGIAPVEAMAAGRPVVAFAAGGALDTVVEGVTGVFFREPTPESLAEAVRHLEELRFDPWDIRRYAERFDRRRFQEKIEEIVEAAWEAARRGQEVESTLLARFQDLTVALRSPVG</sequence>
<evidence type="ECO:0000259" key="1">
    <source>
        <dbReference type="Pfam" id="PF00534"/>
    </source>
</evidence>
<name>A0A212R4P6_9CHLR</name>
<evidence type="ECO:0000313" key="2">
    <source>
        <dbReference type="EMBL" id="SNB67023.1"/>
    </source>
</evidence>
<dbReference type="PANTHER" id="PTHR45947">
    <property type="entry name" value="SULFOQUINOVOSYL TRANSFERASE SQD2"/>
    <property type="match status" value="1"/>
</dbReference>
<dbReference type="InterPro" id="IPR050194">
    <property type="entry name" value="Glycosyltransferase_grp1"/>
</dbReference>
<evidence type="ECO:0000313" key="3">
    <source>
        <dbReference type="Proteomes" id="UP000197025"/>
    </source>
</evidence>
<dbReference type="OrthoDB" id="9801609at2"/>
<dbReference type="Pfam" id="PF00534">
    <property type="entry name" value="Glycos_transf_1"/>
    <property type="match status" value="1"/>
</dbReference>
<reference evidence="3" key="1">
    <citation type="submission" date="2017-06" db="EMBL/GenBank/DDBJ databases">
        <authorList>
            <person name="Varghese N."/>
            <person name="Submissions S."/>
        </authorList>
    </citation>
    <scope>NUCLEOTIDE SEQUENCE [LARGE SCALE GENOMIC DNA]</scope>
    <source>
        <strain evidence="3">JAD2</strain>
    </source>
</reference>
<dbReference type="AlphaFoldDB" id="A0A212R4P6"/>
<dbReference type="InParanoid" id="A0A212R4P6"/>
<dbReference type="EMBL" id="FYEK01000029">
    <property type="protein sequence ID" value="SNB67023.1"/>
    <property type="molecule type" value="Genomic_DNA"/>
</dbReference>
<dbReference type="PANTHER" id="PTHR45947:SF3">
    <property type="entry name" value="SULFOQUINOVOSYL TRANSFERASE SQD2"/>
    <property type="match status" value="1"/>
</dbReference>
<keyword evidence="3" id="KW-1185">Reference proteome</keyword>
<dbReference type="SUPFAM" id="SSF53756">
    <property type="entry name" value="UDP-Glycosyltransferase/glycogen phosphorylase"/>
    <property type="match status" value="1"/>
</dbReference>
<keyword evidence="2" id="KW-0808">Transferase</keyword>